<sequence length="550" mass="63594">MPKFSECWRCGNTVDAGIICELCGVAKYCSEKCQRNDVFRHEAECIPASILKTCKTCRKSGPNLKACTGCYQAFYCDAICQKNNWKRHKIDCEDVKETIKTLAQDILRELSPCCKYYYWGNTPAFDCLNLVENEGEDYSSALNVLFLVVGDLRNVALTCASLPDTYSNKLLFTINDKASCVLARLVVFLYMLIKGDSDIEKMITELWYSVSLSEETYKYLTNTLEELINIRSSEDLKLGTSGMIKIKEKHFKKFQDVWKKWLHLRVQGTDWIKKQRFEIMRKCEPTHYVNESFIKSIPKQHVSSAKKWKEDGAFRRTAMSMPAFAENPTLTGYDETSCDDSFSYAIQSESLPFFGWDYVQTKKLKNSSCLVTMFGDYIECILRSFKKKLSKQQISFQVVLCDCMDFKQHLETNTLYDRILTSNLMDYIILPSLLKLCSEVLNHSSTHALIITETLLWTDEFCPTDMSQAFKMKMLKVAKADVNHYPYSQNDHPASIQEYIDDSCDFYNYLRALFYAYRSREGMVTECNTSKRLKIPILKELGNSIIITQY</sequence>
<dbReference type="AlphaFoldDB" id="A0A6S7HJA3"/>
<evidence type="ECO:0000256" key="5">
    <source>
        <dbReference type="ARBA" id="ARBA00023125"/>
    </source>
</evidence>
<dbReference type="EMBL" id="CACRXK020004711">
    <property type="protein sequence ID" value="CAB4003737.1"/>
    <property type="molecule type" value="Genomic_DNA"/>
</dbReference>
<accession>A0A6S7HJA3</accession>
<name>A0A6S7HJA3_PARCT</name>
<evidence type="ECO:0000256" key="3">
    <source>
        <dbReference type="ARBA" id="ARBA00022833"/>
    </source>
</evidence>
<keyword evidence="5" id="KW-0238">DNA-binding</keyword>
<reference evidence="8" key="1">
    <citation type="submission" date="2020-04" db="EMBL/GenBank/DDBJ databases">
        <authorList>
            <person name="Alioto T."/>
            <person name="Alioto T."/>
            <person name="Gomez Garrido J."/>
        </authorList>
    </citation>
    <scope>NUCLEOTIDE SEQUENCE</scope>
    <source>
        <strain evidence="8">A484AB</strain>
    </source>
</reference>
<evidence type="ECO:0000256" key="1">
    <source>
        <dbReference type="ARBA" id="ARBA00022723"/>
    </source>
</evidence>
<dbReference type="InterPro" id="IPR002893">
    <property type="entry name" value="Znf_MYND"/>
</dbReference>
<dbReference type="OrthoDB" id="10041188at2759"/>
<dbReference type="PANTHER" id="PTHR10237">
    <property type="entry name" value="DEFORMED EPIDERMAL AUTOREGULATORY FACTOR 1 HOMOLOG SUPPRESSIN"/>
    <property type="match status" value="1"/>
</dbReference>
<organism evidence="8 9">
    <name type="scientific">Paramuricea clavata</name>
    <name type="common">Red gorgonian</name>
    <name type="synonym">Violescent sea-whip</name>
    <dbReference type="NCBI Taxonomy" id="317549"/>
    <lineage>
        <taxon>Eukaryota</taxon>
        <taxon>Metazoa</taxon>
        <taxon>Cnidaria</taxon>
        <taxon>Anthozoa</taxon>
        <taxon>Octocorallia</taxon>
        <taxon>Malacalcyonacea</taxon>
        <taxon>Plexauridae</taxon>
        <taxon>Paramuricea</taxon>
    </lineage>
</organism>
<keyword evidence="6" id="KW-0804">Transcription</keyword>
<dbReference type="PANTHER" id="PTHR10237:SF1">
    <property type="entry name" value="DEFORMED EPIDERMAL AUTOREGULATORY FACTOR 1 HOMOLOG"/>
    <property type="match status" value="1"/>
</dbReference>
<dbReference type="Pfam" id="PF14737">
    <property type="entry name" value="DUF4470"/>
    <property type="match status" value="1"/>
</dbReference>
<dbReference type="GO" id="GO:0005634">
    <property type="term" value="C:nucleus"/>
    <property type="evidence" value="ECO:0007669"/>
    <property type="project" value="TreeGrafter"/>
</dbReference>
<dbReference type="Proteomes" id="UP001152795">
    <property type="component" value="Unassembled WGS sequence"/>
</dbReference>
<dbReference type="Gene3D" id="6.10.140.2220">
    <property type="match status" value="2"/>
</dbReference>
<keyword evidence="2" id="KW-0863">Zinc-finger</keyword>
<gene>
    <name evidence="8" type="ORF">PACLA_8A057936</name>
</gene>
<keyword evidence="7" id="KW-0539">Nucleus</keyword>
<evidence type="ECO:0000256" key="4">
    <source>
        <dbReference type="ARBA" id="ARBA00023015"/>
    </source>
</evidence>
<dbReference type="PROSITE" id="PS01360">
    <property type="entry name" value="ZF_MYND_1"/>
    <property type="match status" value="2"/>
</dbReference>
<evidence type="ECO:0000313" key="8">
    <source>
        <dbReference type="EMBL" id="CAB4003737.1"/>
    </source>
</evidence>
<dbReference type="InterPro" id="IPR027974">
    <property type="entry name" value="DUF4470"/>
</dbReference>
<dbReference type="GO" id="GO:0000981">
    <property type="term" value="F:DNA-binding transcription factor activity, RNA polymerase II-specific"/>
    <property type="evidence" value="ECO:0007669"/>
    <property type="project" value="TreeGrafter"/>
</dbReference>
<keyword evidence="4" id="KW-0805">Transcription regulation</keyword>
<keyword evidence="3" id="KW-0862">Zinc</keyword>
<keyword evidence="1" id="KW-0479">Metal-binding</keyword>
<dbReference type="InterPro" id="IPR024119">
    <property type="entry name" value="TF_DEAF-1"/>
</dbReference>
<comment type="caution">
    <text evidence="8">The sequence shown here is derived from an EMBL/GenBank/DDBJ whole genome shotgun (WGS) entry which is preliminary data.</text>
</comment>
<dbReference type="SUPFAM" id="SSF144232">
    <property type="entry name" value="HIT/MYND zinc finger-like"/>
    <property type="match status" value="2"/>
</dbReference>
<dbReference type="GO" id="GO:0008270">
    <property type="term" value="F:zinc ion binding"/>
    <property type="evidence" value="ECO:0007669"/>
    <property type="project" value="UniProtKB-KW"/>
</dbReference>
<evidence type="ECO:0000256" key="6">
    <source>
        <dbReference type="ARBA" id="ARBA00023163"/>
    </source>
</evidence>
<evidence type="ECO:0000256" key="2">
    <source>
        <dbReference type="ARBA" id="ARBA00022771"/>
    </source>
</evidence>
<dbReference type="Pfam" id="PF01753">
    <property type="entry name" value="zf-MYND"/>
    <property type="match status" value="2"/>
</dbReference>
<keyword evidence="9" id="KW-1185">Reference proteome</keyword>
<protein>
    <submittedName>
        <fullName evidence="8">Uncharacterized protein</fullName>
    </submittedName>
</protein>
<evidence type="ECO:0000313" key="9">
    <source>
        <dbReference type="Proteomes" id="UP001152795"/>
    </source>
</evidence>
<dbReference type="GO" id="GO:0003677">
    <property type="term" value="F:DNA binding"/>
    <property type="evidence" value="ECO:0007669"/>
    <property type="project" value="UniProtKB-KW"/>
</dbReference>
<dbReference type="PROSITE" id="PS50865">
    <property type="entry name" value="ZF_MYND_2"/>
    <property type="match status" value="2"/>
</dbReference>
<evidence type="ECO:0000256" key="7">
    <source>
        <dbReference type="ARBA" id="ARBA00023242"/>
    </source>
</evidence>
<proteinExistence type="predicted"/>